<dbReference type="FunFam" id="3.20.20.140:FF:000076">
    <property type="entry name" value="Dihydropyrimidinase like 2"/>
    <property type="match status" value="1"/>
</dbReference>
<dbReference type="GO" id="GO:0046872">
    <property type="term" value="F:metal ion binding"/>
    <property type="evidence" value="ECO:0007669"/>
    <property type="project" value="UniProtKB-KW"/>
</dbReference>
<dbReference type="Gene3D" id="3.20.20.140">
    <property type="entry name" value="Metal-dependent hydrolases"/>
    <property type="match status" value="1"/>
</dbReference>
<keyword evidence="3" id="KW-0479">Metal-binding</keyword>
<dbReference type="SUPFAM" id="SSF51338">
    <property type="entry name" value="Composite domain of metallo-dependent hydrolases"/>
    <property type="match status" value="1"/>
</dbReference>
<evidence type="ECO:0000256" key="3">
    <source>
        <dbReference type="ARBA" id="ARBA00022723"/>
    </source>
</evidence>
<evidence type="ECO:0000256" key="1">
    <source>
        <dbReference type="ARBA" id="ARBA00001947"/>
    </source>
</evidence>
<dbReference type="InterPro" id="IPR032466">
    <property type="entry name" value="Metal_Hydrolase"/>
</dbReference>
<comment type="caution">
    <text evidence="7">The sequence shown here is derived from an EMBL/GenBank/DDBJ whole genome shotgun (WGS) entry which is preliminary data.</text>
</comment>
<evidence type="ECO:0000259" key="6">
    <source>
        <dbReference type="Pfam" id="PF01979"/>
    </source>
</evidence>
<proteinExistence type="inferred from homology"/>
<dbReference type="InterPro" id="IPR006680">
    <property type="entry name" value="Amidohydro-rel"/>
</dbReference>
<keyword evidence="4 7" id="KW-0378">Hydrolase</keyword>
<dbReference type="InterPro" id="IPR011778">
    <property type="entry name" value="Hydantoinase/dihydroPyrase"/>
</dbReference>
<evidence type="ECO:0000313" key="8">
    <source>
        <dbReference type="Proteomes" id="UP000463470"/>
    </source>
</evidence>
<dbReference type="SUPFAM" id="SSF51556">
    <property type="entry name" value="Metallo-dependent hydrolases"/>
    <property type="match status" value="1"/>
</dbReference>
<comment type="PTM">
    <text evidence="5">Carbamylation allows a single lysine to coordinate two divalent metal cations.</text>
</comment>
<dbReference type="PANTHER" id="PTHR11647">
    <property type="entry name" value="HYDRANTOINASE/DIHYDROPYRIMIDINASE FAMILY MEMBER"/>
    <property type="match status" value="1"/>
</dbReference>
<organism evidence="7 8">
    <name type="scientific">Heliomicrobium undosum</name>
    <dbReference type="NCBI Taxonomy" id="121734"/>
    <lineage>
        <taxon>Bacteria</taxon>
        <taxon>Bacillati</taxon>
        <taxon>Bacillota</taxon>
        <taxon>Clostridia</taxon>
        <taxon>Eubacteriales</taxon>
        <taxon>Heliobacteriaceae</taxon>
        <taxon>Heliomicrobium</taxon>
    </lineage>
</organism>
<sequence>MGTLLRGGMIVTATESRLADLRIEGERIAAIGENLERQLGDRVIDVTGALIFPGGVDAHTHFDLPVGDFATADDFASGSRAALFGGTTTVIDFATQFRGENLMAALENWHERARGKCLCDYGFHMAITDWREKTPDEMTILVREKGVSSFKLYMAYKHVLQVDDGILFQALRQAREIGALVGLHCENGDVIDVLVHEFRQQGKKAPRFHPQSRLPAVETEAVTRAIALARMAKAPLYIVHLSAQGSLDAAEAARRQGVPVYVETCPQYLMLDESRYGSDDKCSGSDPFEGAKYVISPPLRPKEHNDALWSGLARGAIDTVATDHCSFFYRGQKDKGRDDFSRIPNGMPGVEHRMGLLYTYGVTTGRISLNQFVSLTATRPAQLFGIFPRKGTLAVGSDADIVVWDPTSDMEITNENHHYRLDYNPYAGFRQAGRPAHVFLRGRPIVRYGELIDATPGGRYLFRESSRIL</sequence>
<dbReference type="PANTHER" id="PTHR11647:SF1">
    <property type="entry name" value="COLLAPSIN RESPONSE MEDIATOR PROTEIN"/>
    <property type="match status" value="1"/>
</dbReference>
<evidence type="ECO:0000256" key="4">
    <source>
        <dbReference type="ARBA" id="ARBA00022801"/>
    </source>
</evidence>
<dbReference type="CDD" id="cd01314">
    <property type="entry name" value="D-HYD"/>
    <property type="match status" value="1"/>
</dbReference>
<reference evidence="7 8" key="1">
    <citation type="submission" date="2020-01" db="EMBL/GenBank/DDBJ databases">
        <title>Whole-genome sequence of Heliobacterium undosum DSM 13378.</title>
        <authorList>
            <person name="Kyndt J.A."/>
            <person name="Meyer T.E."/>
        </authorList>
    </citation>
    <scope>NUCLEOTIDE SEQUENCE [LARGE SCALE GENOMIC DNA]</scope>
    <source>
        <strain evidence="7 8">DSM 13378</strain>
    </source>
</reference>
<dbReference type="AlphaFoldDB" id="A0A845L0M3"/>
<protein>
    <submittedName>
        <fullName evidence="7">Dihydropyrimidinase</fullName>
        <ecNumber evidence="7">3.5.2.2</ecNumber>
    </submittedName>
</protein>
<dbReference type="InterPro" id="IPR050378">
    <property type="entry name" value="Metallo-dep_Hydrolases_sf"/>
</dbReference>
<dbReference type="Pfam" id="PF01979">
    <property type="entry name" value="Amidohydro_1"/>
    <property type="match status" value="1"/>
</dbReference>
<evidence type="ECO:0000256" key="2">
    <source>
        <dbReference type="ARBA" id="ARBA00008829"/>
    </source>
</evidence>
<dbReference type="OrthoDB" id="9765462at2"/>
<dbReference type="InterPro" id="IPR011059">
    <property type="entry name" value="Metal-dep_hydrolase_composite"/>
</dbReference>
<dbReference type="EC" id="3.5.2.2" evidence="7"/>
<dbReference type="GO" id="GO:0005829">
    <property type="term" value="C:cytosol"/>
    <property type="evidence" value="ECO:0007669"/>
    <property type="project" value="TreeGrafter"/>
</dbReference>
<dbReference type="Gene3D" id="2.30.40.10">
    <property type="entry name" value="Urease, subunit C, domain 1"/>
    <property type="match status" value="1"/>
</dbReference>
<accession>A0A845L0M3</accession>
<comment type="cofactor">
    <cofactor evidence="1">
        <name>Zn(2+)</name>
        <dbReference type="ChEBI" id="CHEBI:29105"/>
    </cofactor>
</comment>
<keyword evidence="8" id="KW-1185">Reference proteome</keyword>
<feature type="domain" description="Amidohydrolase-related" evidence="6">
    <location>
        <begin position="51"/>
        <end position="443"/>
    </location>
</feature>
<gene>
    <name evidence="7" type="primary">hydA</name>
    <name evidence="7" type="ORF">GTO91_10075</name>
</gene>
<comment type="similarity">
    <text evidence="2">Belongs to the metallo-dependent hydrolases superfamily. Hydantoinase/dihydropyrimidinase family.</text>
</comment>
<evidence type="ECO:0000313" key="7">
    <source>
        <dbReference type="EMBL" id="MZP30052.1"/>
    </source>
</evidence>
<feature type="modified residue" description="N6-carboxylysine" evidence="5">
    <location>
        <position position="151"/>
    </location>
</feature>
<dbReference type="GO" id="GO:0004157">
    <property type="term" value="F:dihydropyrimidinase activity"/>
    <property type="evidence" value="ECO:0007669"/>
    <property type="project" value="UniProtKB-EC"/>
</dbReference>
<dbReference type="EMBL" id="WXEY01000009">
    <property type="protein sequence ID" value="MZP30052.1"/>
    <property type="molecule type" value="Genomic_DNA"/>
</dbReference>
<name>A0A845L0M3_9FIRM</name>
<dbReference type="RefSeq" id="WP_161258584.1">
    <property type="nucleotide sequence ID" value="NZ_WXEY01000009.1"/>
</dbReference>
<dbReference type="Proteomes" id="UP000463470">
    <property type="component" value="Unassembled WGS sequence"/>
</dbReference>
<evidence type="ECO:0000256" key="5">
    <source>
        <dbReference type="PIRSR" id="PIRSR611778-50"/>
    </source>
</evidence>
<dbReference type="NCBIfam" id="TIGR02033">
    <property type="entry name" value="D-hydantoinase"/>
    <property type="match status" value="1"/>
</dbReference>